<dbReference type="Gene3D" id="3.50.50.60">
    <property type="entry name" value="FAD/NAD(P)-binding domain"/>
    <property type="match status" value="1"/>
</dbReference>
<name>A0A561SP38_9PSEU</name>
<dbReference type="SUPFAM" id="SSF51905">
    <property type="entry name" value="FAD/NAD(P)-binding domain"/>
    <property type="match status" value="1"/>
</dbReference>
<dbReference type="Pfam" id="PF01494">
    <property type="entry name" value="FAD_binding_3"/>
    <property type="match status" value="1"/>
</dbReference>
<keyword evidence="2" id="KW-0285">Flavoprotein</keyword>
<comment type="cofactor">
    <cofactor evidence="1">
        <name>FAD</name>
        <dbReference type="ChEBI" id="CHEBI:57692"/>
    </cofactor>
</comment>
<keyword evidence="6" id="KW-0560">Oxidoreductase</keyword>
<keyword evidence="7" id="KW-1185">Reference proteome</keyword>
<dbReference type="InterPro" id="IPR050641">
    <property type="entry name" value="RIFMO-like"/>
</dbReference>
<feature type="region of interest" description="Disordered" evidence="4">
    <location>
        <begin position="367"/>
        <end position="436"/>
    </location>
</feature>
<evidence type="ECO:0000256" key="1">
    <source>
        <dbReference type="ARBA" id="ARBA00001974"/>
    </source>
</evidence>
<dbReference type="NCBIfam" id="NF006002">
    <property type="entry name" value="PRK08132.1"/>
    <property type="match status" value="1"/>
</dbReference>
<accession>A0A561SP38</accession>
<dbReference type="PRINTS" id="PR00420">
    <property type="entry name" value="RNGMNOXGNASE"/>
</dbReference>
<dbReference type="Gene3D" id="3.40.30.120">
    <property type="match status" value="1"/>
</dbReference>
<comment type="caution">
    <text evidence="6">The sequence shown here is derived from an EMBL/GenBank/DDBJ whole genome shotgun (WGS) entry which is preliminary data.</text>
</comment>
<evidence type="ECO:0000256" key="4">
    <source>
        <dbReference type="SAM" id="MobiDB-lite"/>
    </source>
</evidence>
<dbReference type="Gene3D" id="3.30.70.2450">
    <property type="match status" value="1"/>
</dbReference>
<evidence type="ECO:0000313" key="7">
    <source>
        <dbReference type="Proteomes" id="UP000321261"/>
    </source>
</evidence>
<evidence type="ECO:0000256" key="2">
    <source>
        <dbReference type="ARBA" id="ARBA00022630"/>
    </source>
</evidence>
<dbReference type="InterPro" id="IPR002938">
    <property type="entry name" value="FAD-bd"/>
</dbReference>
<feature type="compositionally biased region" description="Basic and acidic residues" evidence="4">
    <location>
        <begin position="380"/>
        <end position="392"/>
    </location>
</feature>
<evidence type="ECO:0000256" key="3">
    <source>
        <dbReference type="ARBA" id="ARBA00022827"/>
    </source>
</evidence>
<dbReference type="Proteomes" id="UP000321261">
    <property type="component" value="Unassembled WGS sequence"/>
</dbReference>
<dbReference type="PANTHER" id="PTHR43004:SF19">
    <property type="entry name" value="BINDING MONOOXYGENASE, PUTATIVE (JCVI)-RELATED"/>
    <property type="match status" value="1"/>
</dbReference>
<dbReference type="GO" id="GO:0071949">
    <property type="term" value="F:FAD binding"/>
    <property type="evidence" value="ECO:0007669"/>
    <property type="project" value="InterPro"/>
</dbReference>
<dbReference type="GO" id="GO:0016709">
    <property type="term" value="F:oxidoreductase activity, acting on paired donors, with incorporation or reduction of molecular oxygen, NAD(P)H as one donor, and incorporation of one atom of oxygen"/>
    <property type="evidence" value="ECO:0007669"/>
    <property type="project" value="UniProtKB-ARBA"/>
</dbReference>
<keyword evidence="6" id="KW-0503">Monooxygenase</keyword>
<dbReference type="InterPro" id="IPR036188">
    <property type="entry name" value="FAD/NAD-bd_sf"/>
</dbReference>
<proteinExistence type="predicted"/>
<sequence>MTAQQNTTEFPVIISGGGPVGMATALLLARQGARSVVLERNTSTHCGQSRAITVQRDILALFDRLGIVNEILDGGASWSLGRTYYRDQEILRLRWPARGEEVYPAFVNFPQFRIEELLHAETARSGLVEFRHGRTVVGLRQGAASVIVEAEGPAGQERYTGAYLVGADGIGSTTREALRIPFDGWPAEGRFLVADFEVDLPLAVERRLWFDPPFSPGGIVLMHCMGKRTWRIDWQIDADVDEGAVLRPERLGERVRNVIGDRPFAVLRANTYTFQQRRARRFREGRVFLAGDSAHVVSPFGARGMNSGLEDAENLAWKLGFVLTGQVDPALLDTYELERIRAADHHIQVTGETMRFMTPADAEGKARRDAVLEAAAADPTRSDRIDSGKLYEPHPYTASPLTLDLEVDGSPRSARPEDPTRAGVPAPDGFCQVSGSSGRTTLRKALGGAVSLLVAPAEGGAGHDLAQRLARVPTPTGVRRHLLTRPGTTTQVPRGVDVISDSTGALVRAYTGPRDRLYLVRPDCYIAVRIELAAPDALAGAAERALDILMPRMQRIQR</sequence>
<feature type="domain" description="FAD-binding" evidence="5">
    <location>
        <begin position="10"/>
        <end position="347"/>
    </location>
</feature>
<keyword evidence="3" id="KW-0274">FAD</keyword>
<dbReference type="AlphaFoldDB" id="A0A561SP38"/>
<dbReference type="EMBL" id="VIWU01000001">
    <property type="protein sequence ID" value="TWF76625.1"/>
    <property type="molecule type" value="Genomic_DNA"/>
</dbReference>
<evidence type="ECO:0000313" key="6">
    <source>
        <dbReference type="EMBL" id="TWF76625.1"/>
    </source>
</evidence>
<reference evidence="6 7" key="1">
    <citation type="submission" date="2019-06" db="EMBL/GenBank/DDBJ databases">
        <title>Sequencing the genomes of 1000 actinobacteria strains.</title>
        <authorList>
            <person name="Klenk H.-P."/>
        </authorList>
    </citation>
    <scope>NUCLEOTIDE SEQUENCE [LARGE SCALE GENOMIC DNA]</scope>
    <source>
        <strain evidence="6 7">DSM 45671</strain>
    </source>
</reference>
<protein>
    <submittedName>
        <fullName evidence="6">Pentachlorophenol monooxygenase/3-(3-hydroxy-phenyl)propionate hydroxylase</fullName>
    </submittedName>
</protein>
<evidence type="ECO:0000259" key="5">
    <source>
        <dbReference type="Pfam" id="PF01494"/>
    </source>
</evidence>
<dbReference type="PANTHER" id="PTHR43004">
    <property type="entry name" value="TRK SYSTEM POTASSIUM UPTAKE PROTEIN"/>
    <property type="match status" value="1"/>
</dbReference>
<organism evidence="6 7">
    <name type="scientific">Pseudonocardia hierapolitana</name>
    <dbReference type="NCBI Taxonomy" id="1128676"/>
    <lineage>
        <taxon>Bacteria</taxon>
        <taxon>Bacillati</taxon>
        <taxon>Actinomycetota</taxon>
        <taxon>Actinomycetes</taxon>
        <taxon>Pseudonocardiales</taxon>
        <taxon>Pseudonocardiaceae</taxon>
        <taxon>Pseudonocardia</taxon>
    </lineage>
</organism>
<gene>
    <name evidence="6" type="ORF">FHX44_112518</name>
</gene>